<dbReference type="EMBL" id="LR796736">
    <property type="protein sequence ID" value="CAB4162457.1"/>
    <property type="molecule type" value="Genomic_DNA"/>
</dbReference>
<feature type="region of interest" description="Disordered" evidence="1">
    <location>
        <begin position="103"/>
        <end position="122"/>
    </location>
</feature>
<organism evidence="2">
    <name type="scientific">uncultured Caudovirales phage</name>
    <dbReference type="NCBI Taxonomy" id="2100421"/>
    <lineage>
        <taxon>Viruses</taxon>
        <taxon>Duplodnaviria</taxon>
        <taxon>Heunggongvirae</taxon>
        <taxon>Uroviricota</taxon>
        <taxon>Caudoviricetes</taxon>
        <taxon>Peduoviridae</taxon>
        <taxon>Maltschvirus</taxon>
        <taxon>Maltschvirus maltsch</taxon>
    </lineage>
</organism>
<evidence type="ECO:0000256" key="1">
    <source>
        <dbReference type="SAM" id="MobiDB-lite"/>
    </source>
</evidence>
<protein>
    <submittedName>
        <fullName evidence="2">Uncharacterized protein</fullName>
    </submittedName>
</protein>
<sequence length="122" mass="13248">MPSRPTKPESGIGDCLKKYFDSIGAKQTPGCPCKDIQAKLNKRSPEQVTKEINSWVGDILENVKNLSGVAGLAAKAAKYIAPNMLREKLKAEILRCLEESKAKLSQTAQDASKTDPDQNSTT</sequence>
<reference evidence="2" key="1">
    <citation type="submission" date="2020-04" db="EMBL/GenBank/DDBJ databases">
        <authorList>
            <person name="Chiriac C."/>
            <person name="Salcher M."/>
            <person name="Ghai R."/>
            <person name="Kavagutti S V."/>
        </authorList>
    </citation>
    <scope>NUCLEOTIDE SEQUENCE</scope>
</reference>
<accession>A0A6J5NTZ8</accession>
<name>A0A6J5NTZ8_9CAUD</name>
<evidence type="ECO:0000313" key="2">
    <source>
        <dbReference type="EMBL" id="CAB4162457.1"/>
    </source>
</evidence>
<proteinExistence type="predicted"/>
<gene>
    <name evidence="2" type="ORF">UFOVP785_41</name>
</gene>